<protein>
    <recommendedName>
        <fullName evidence="8">tRNA(Ile)-lysidine synthase</fullName>
        <ecNumber evidence="8">6.3.4.19</ecNumber>
    </recommendedName>
    <alternativeName>
        <fullName evidence="8">tRNA(Ile)-2-lysyl-cytidine synthase</fullName>
    </alternativeName>
    <alternativeName>
        <fullName evidence="8">tRNA(Ile)-lysidine synthetase</fullName>
    </alternativeName>
</protein>
<evidence type="ECO:0000256" key="1">
    <source>
        <dbReference type="ARBA" id="ARBA00004496"/>
    </source>
</evidence>
<dbReference type="SUPFAM" id="SSF82829">
    <property type="entry name" value="MesJ substrate recognition domain-like"/>
    <property type="match status" value="1"/>
</dbReference>
<dbReference type="HAMAP" id="MF_01161">
    <property type="entry name" value="tRNA_Ile_lys_synt"/>
    <property type="match status" value="1"/>
</dbReference>
<dbReference type="GO" id="GO:0006400">
    <property type="term" value="P:tRNA modification"/>
    <property type="evidence" value="ECO:0007669"/>
    <property type="project" value="UniProtKB-UniRule"/>
</dbReference>
<dbReference type="SUPFAM" id="SSF56037">
    <property type="entry name" value="PheT/TilS domain"/>
    <property type="match status" value="1"/>
</dbReference>
<gene>
    <name evidence="8 10" type="primary">tilS</name>
    <name evidence="10" type="ORF">EOE67_05440</name>
</gene>
<evidence type="ECO:0000313" key="11">
    <source>
        <dbReference type="Proteomes" id="UP000283077"/>
    </source>
</evidence>
<evidence type="ECO:0000256" key="7">
    <source>
        <dbReference type="ARBA" id="ARBA00048539"/>
    </source>
</evidence>
<keyword evidence="11" id="KW-1185">Reference proteome</keyword>
<dbReference type="InterPro" id="IPR012094">
    <property type="entry name" value="tRNA_Ile_lys_synt"/>
</dbReference>
<comment type="similarity">
    <text evidence="8">Belongs to the tRNA(Ile)-lysidine synthase family.</text>
</comment>
<dbReference type="InterPro" id="IPR011063">
    <property type="entry name" value="TilS/TtcA_N"/>
</dbReference>
<dbReference type="EMBL" id="SACS01000004">
    <property type="protein sequence ID" value="RVU40495.1"/>
    <property type="molecule type" value="Genomic_DNA"/>
</dbReference>
<dbReference type="EC" id="6.3.4.19" evidence="8"/>
<evidence type="ECO:0000256" key="6">
    <source>
        <dbReference type="ARBA" id="ARBA00022840"/>
    </source>
</evidence>
<comment type="catalytic activity">
    <reaction evidence="7 8">
        <text>cytidine(34) in tRNA(Ile2) + L-lysine + ATP = lysidine(34) in tRNA(Ile2) + AMP + diphosphate + H(+)</text>
        <dbReference type="Rhea" id="RHEA:43744"/>
        <dbReference type="Rhea" id="RHEA-COMP:10625"/>
        <dbReference type="Rhea" id="RHEA-COMP:10670"/>
        <dbReference type="ChEBI" id="CHEBI:15378"/>
        <dbReference type="ChEBI" id="CHEBI:30616"/>
        <dbReference type="ChEBI" id="CHEBI:32551"/>
        <dbReference type="ChEBI" id="CHEBI:33019"/>
        <dbReference type="ChEBI" id="CHEBI:82748"/>
        <dbReference type="ChEBI" id="CHEBI:83665"/>
        <dbReference type="ChEBI" id="CHEBI:456215"/>
        <dbReference type="EC" id="6.3.4.19"/>
    </reaction>
</comment>
<dbReference type="InterPro" id="IPR012795">
    <property type="entry name" value="tRNA_Ile_lys_synt_N"/>
</dbReference>
<dbReference type="CDD" id="cd01992">
    <property type="entry name" value="TilS_N"/>
    <property type="match status" value="1"/>
</dbReference>
<dbReference type="GO" id="GO:0005737">
    <property type="term" value="C:cytoplasm"/>
    <property type="evidence" value="ECO:0007669"/>
    <property type="project" value="UniProtKB-SubCell"/>
</dbReference>
<evidence type="ECO:0000256" key="5">
    <source>
        <dbReference type="ARBA" id="ARBA00022741"/>
    </source>
</evidence>
<sequence length="460" mass="51032">MPDLTKEPISPLLRELDAAIALQLQSYAINNVVLGLSGGLDSMLLLQLLVRWQAAAPNRQLQAVHVHHGLSPNADAWAEFCQQQCDKLGVPLQVQHIRLATTANIEAQARTLRYQVLTEQLAGASHCAVLTAHHADDQLETLLLALKRGSGPAGLAGIASAKPVADGWILRPLLNFPRAQLVAAATTLQLQWIEDESNLDPRFERNFLRLEVLPLLTQRWGSFASTTSRSMQQLGQVQQLNDQLLQRQLAEISSADRLSLQGLAQHDDLTQSMLLRLWLKQFGLNPGSDRLLRVKQELIQAKADAEPQIMLDGHSLRRFAGELYLLNPAQQQFAMATAPSLQPLLPGESVTLSDGRTMLWQTQQADFGVDANYWPLAVATNTSLELGFGWLNYRFKPAGYPHHKPLKQWCKLWKVPPWQRGSVPSIIAGQQILLVVDFEAACTTTEAQSWLSVSARPRLD</sequence>
<dbReference type="InterPro" id="IPR012796">
    <property type="entry name" value="Lysidine-tRNA-synth_C"/>
</dbReference>
<dbReference type="OrthoDB" id="9807403at2"/>
<evidence type="ECO:0000256" key="4">
    <source>
        <dbReference type="ARBA" id="ARBA00022694"/>
    </source>
</evidence>
<dbReference type="GO" id="GO:0032267">
    <property type="term" value="F:tRNA(Ile)-lysidine synthase activity"/>
    <property type="evidence" value="ECO:0007669"/>
    <property type="project" value="UniProtKB-EC"/>
</dbReference>
<dbReference type="AlphaFoldDB" id="A0A437R147"/>
<comment type="function">
    <text evidence="8">Ligates lysine onto the cytidine present at position 34 of the AUA codon-specific tRNA(Ile) that contains the anticodon CAU, in an ATP-dependent manner. Cytidine is converted to lysidine, thus changing the amino acid specificity of the tRNA from methionine to isoleucine.</text>
</comment>
<feature type="binding site" evidence="8">
    <location>
        <begin position="37"/>
        <end position="42"/>
    </location>
    <ligand>
        <name>ATP</name>
        <dbReference type="ChEBI" id="CHEBI:30616"/>
    </ligand>
</feature>
<keyword evidence="3 8" id="KW-0436">Ligase</keyword>
<keyword evidence="4 8" id="KW-0819">tRNA processing</keyword>
<comment type="caution">
    <text evidence="10">The sequence shown here is derived from an EMBL/GenBank/DDBJ whole genome shotgun (WGS) entry which is preliminary data.</text>
</comment>
<dbReference type="SUPFAM" id="SSF52402">
    <property type="entry name" value="Adenine nucleotide alpha hydrolases-like"/>
    <property type="match status" value="1"/>
</dbReference>
<dbReference type="Gene3D" id="1.20.59.20">
    <property type="match status" value="1"/>
</dbReference>
<dbReference type="Pfam" id="PF01171">
    <property type="entry name" value="ATP_bind_3"/>
    <property type="match status" value="1"/>
</dbReference>
<dbReference type="PANTHER" id="PTHR43033:SF1">
    <property type="entry name" value="TRNA(ILE)-LYSIDINE SYNTHASE-RELATED"/>
    <property type="match status" value="1"/>
</dbReference>
<dbReference type="RefSeq" id="WP_127698035.1">
    <property type="nucleotide sequence ID" value="NZ_SACS01000004.1"/>
</dbReference>
<dbReference type="PANTHER" id="PTHR43033">
    <property type="entry name" value="TRNA(ILE)-LYSIDINE SYNTHASE-RELATED"/>
    <property type="match status" value="1"/>
</dbReference>
<accession>A0A437R147</accession>
<organism evidence="10 11">
    <name type="scientific">Rheinheimera riviphila</name>
    <dbReference type="NCBI Taxonomy" id="1834037"/>
    <lineage>
        <taxon>Bacteria</taxon>
        <taxon>Pseudomonadati</taxon>
        <taxon>Pseudomonadota</taxon>
        <taxon>Gammaproteobacteria</taxon>
        <taxon>Chromatiales</taxon>
        <taxon>Chromatiaceae</taxon>
        <taxon>Rheinheimera</taxon>
    </lineage>
</organism>
<keyword evidence="6 8" id="KW-0067">ATP-binding</keyword>
<feature type="domain" description="Lysidine-tRNA(Ile) synthetase C-terminal" evidence="9">
    <location>
        <begin position="384"/>
        <end position="453"/>
    </location>
</feature>
<evidence type="ECO:0000256" key="3">
    <source>
        <dbReference type="ARBA" id="ARBA00022598"/>
    </source>
</evidence>
<keyword evidence="2 8" id="KW-0963">Cytoplasm</keyword>
<evidence type="ECO:0000313" key="10">
    <source>
        <dbReference type="EMBL" id="RVU40495.1"/>
    </source>
</evidence>
<dbReference type="Gene3D" id="3.40.50.620">
    <property type="entry name" value="HUPs"/>
    <property type="match status" value="1"/>
</dbReference>
<dbReference type="InterPro" id="IPR014729">
    <property type="entry name" value="Rossmann-like_a/b/a_fold"/>
</dbReference>
<comment type="subcellular location">
    <subcellularLocation>
        <location evidence="1 8">Cytoplasm</location>
    </subcellularLocation>
</comment>
<evidence type="ECO:0000256" key="8">
    <source>
        <dbReference type="HAMAP-Rule" id="MF_01161"/>
    </source>
</evidence>
<dbReference type="Proteomes" id="UP000283077">
    <property type="component" value="Unassembled WGS sequence"/>
</dbReference>
<keyword evidence="5 8" id="KW-0547">Nucleotide-binding</keyword>
<evidence type="ECO:0000259" key="9">
    <source>
        <dbReference type="SMART" id="SM00977"/>
    </source>
</evidence>
<dbReference type="InterPro" id="IPR015262">
    <property type="entry name" value="tRNA_Ile_lys_synt_subst-bd"/>
</dbReference>
<dbReference type="SMART" id="SM00977">
    <property type="entry name" value="TilS_C"/>
    <property type="match status" value="1"/>
</dbReference>
<dbReference type="GO" id="GO:0005524">
    <property type="term" value="F:ATP binding"/>
    <property type="evidence" value="ECO:0007669"/>
    <property type="project" value="UniProtKB-UniRule"/>
</dbReference>
<proteinExistence type="inferred from homology"/>
<comment type="domain">
    <text evidence="8">The N-terminal region contains the highly conserved SGGXDS motif, predicted to be a P-loop motif involved in ATP binding.</text>
</comment>
<evidence type="ECO:0000256" key="2">
    <source>
        <dbReference type="ARBA" id="ARBA00022490"/>
    </source>
</evidence>
<reference evidence="10 11" key="1">
    <citation type="submission" date="2019-01" db="EMBL/GenBank/DDBJ databases">
        <authorList>
            <person name="Chen W.-M."/>
        </authorList>
    </citation>
    <scope>NUCLEOTIDE SEQUENCE [LARGE SCALE GENOMIC DNA]</scope>
    <source>
        <strain evidence="10 11">KYPC3</strain>
    </source>
</reference>
<dbReference type="Pfam" id="PF09179">
    <property type="entry name" value="TilS"/>
    <property type="match status" value="1"/>
</dbReference>
<dbReference type="Pfam" id="PF11734">
    <property type="entry name" value="TilS_C"/>
    <property type="match status" value="1"/>
</dbReference>
<dbReference type="NCBIfam" id="TIGR02432">
    <property type="entry name" value="lysidine_TilS_N"/>
    <property type="match status" value="1"/>
</dbReference>
<name>A0A437R147_9GAMM</name>